<dbReference type="SUPFAM" id="SSF54593">
    <property type="entry name" value="Glyoxalase/Bleomycin resistance protein/Dihydroxybiphenyl dioxygenase"/>
    <property type="match status" value="1"/>
</dbReference>
<dbReference type="Gene3D" id="3.10.180.10">
    <property type="entry name" value="2,3-Dihydroxybiphenyl 1,2-Dioxygenase, domain 1"/>
    <property type="match status" value="1"/>
</dbReference>
<evidence type="ECO:0000313" key="2">
    <source>
        <dbReference type="EMBL" id="MFC1401054.1"/>
    </source>
</evidence>
<dbReference type="Pfam" id="PF01329">
    <property type="entry name" value="Pterin_4a"/>
    <property type="match status" value="1"/>
</dbReference>
<reference evidence="2 3" key="1">
    <citation type="submission" date="2024-09" db="EMBL/GenBank/DDBJ databases">
        <authorList>
            <person name="Lee S.D."/>
        </authorList>
    </citation>
    <scope>NUCLEOTIDE SEQUENCE [LARGE SCALE GENOMIC DNA]</scope>
    <source>
        <strain evidence="2 3">N1-5</strain>
    </source>
</reference>
<dbReference type="Pfam" id="PF18029">
    <property type="entry name" value="Glyoxalase_6"/>
    <property type="match status" value="1"/>
</dbReference>
<dbReference type="PANTHER" id="PTHR35908">
    <property type="entry name" value="HYPOTHETICAL FUSION PROTEIN"/>
    <property type="match status" value="1"/>
</dbReference>
<organism evidence="2 3">
    <name type="scientific">Streptacidiphilus cavernicola</name>
    <dbReference type="NCBI Taxonomy" id="3342716"/>
    <lineage>
        <taxon>Bacteria</taxon>
        <taxon>Bacillati</taxon>
        <taxon>Actinomycetota</taxon>
        <taxon>Actinomycetes</taxon>
        <taxon>Kitasatosporales</taxon>
        <taxon>Streptomycetaceae</taxon>
        <taxon>Streptacidiphilus</taxon>
    </lineage>
</organism>
<proteinExistence type="predicted"/>
<accession>A0ABV6UHX0</accession>
<dbReference type="InterPro" id="IPR001533">
    <property type="entry name" value="Pterin_deHydtase"/>
</dbReference>
<comment type="caution">
    <text evidence="2">The sequence shown here is derived from an EMBL/GenBank/DDBJ whole genome shotgun (WGS) entry which is preliminary data.</text>
</comment>
<sequence>MDILDQKLSRKQASDAVGAQGWRLLLGALCASVPVRSLAQAVEVAASAVSACGDDADGHLHVDIRPGRVVLTLQSLAQAAVTGRDADLAERLSAVVRAAGLRTEPELATETGAAAGTETGAETGTRAVRSVQMLEIAIDALDIPAIRPFWQAVMGYTDEAEPTCSGAGLVDPVGQGPAIWFQQMDQPRPQRNRIHFDLCVPHDEAQHRIEAALAAGGRLVSADEAPALWVLADSEGNEICVTTWQGRDATP</sequence>
<dbReference type="InterPro" id="IPR041581">
    <property type="entry name" value="Glyoxalase_6"/>
</dbReference>
<dbReference type="Proteomes" id="UP001592528">
    <property type="component" value="Unassembled WGS sequence"/>
</dbReference>
<evidence type="ECO:0000259" key="1">
    <source>
        <dbReference type="Pfam" id="PF18029"/>
    </source>
</evidence>
<feature type="domain" description="Glyoxalase-like" evidence="1">
    <location>
        <begin position="136"/>
        <end position="242"/>
    </location>
</feature>
<dbReference type="EMBL" id="JBHEZZ010000003">
    <property type="protein sequence ID" value="MFC1401054.1"/>
    <property type="molecule type" value="Genomic_DNA"/>
</dbReference>
<name>A0ABV6UHX0_9ACTN</name>
<dbReference type="PANTHER" id="PTHR35908:SF1">
    <property type="entry name" value="CONSERVED PROTEIN"/>
    <property type="match status" value="1"/>
</dbReference>
<dbReference type="RefSeq" id="WP_030252014.1">
    <property type="nucleotide sequence ID" value="NZ_JBHEZZ010000003.1"/>
</dbReference>
<dbReference type="InterPro" id="IPR029068">
    <property type="entry name" value="Glyas_Bleomycin-R_OHBP_Dase"/>
</dbReference>
<keyword evidence="3" id="KW-1185">Reference proteome</keyword>
<evidence type="ECO:0000313" key="3">
    <source>
        <dbReference type="Proteomes" id="UP001592528"/>
    </source>
</evidence>
<gene>
    <name evidence="2" type="ORF">ACEZDJ_07120</name>
</gene>
<protein>
    <submittedName>
        <fullName evidence="2">VOC family protein</fullName>
    </submittedName>
</protein>